<protein>
    <submittedName>
        <fullName evidence="1">Uncharacterized protein</fullName>
    </submittedName>
</protein>
<gene>
    <name evidence="1" type="ORF">FA95DRAFT_219295</name>
</gene>
<accession>A0ACB8RMA9</accession>
<proteinExistence type="predicted"/>
<reference evidence="1" key="2">
    <citation type="journal article" date="2022" name="New Phytol.">
        <title>Evolutionary transition to the ectomycorrhizal habit in the genomes of a hyperdiverse lineage of mushroom-forming fungi.</title>
        <authorList>
            <person name="Looney B."/>
            <person name="Miyauchi S."/>
            <person name="Morin E."/>
            <person name="Drula E."/>
            <person name="Courty P.E."/>
            <person name="Kohler A."/>
            <person name="Kuo A."/>
            <person name="LaButti K."/>
            <person name="Pangilinan J."/>
            <person name="Lipzen A."/>
            <person name="Riley R."/>
            <person name="Andreopoulos W."/>
            <person name="He G."/>
            <person name="Johnson J."/>
            <person name="Nolan M."/>
            <person name="Tritt A."/>
            <person name="Barry K.W."/>
            <person name="Grigoriev I.V."/>
            <person name="Nagy L.G."/>
            <person name="Hibbett D."/>
            <person name="Henrissat B."/>
            <person name="Matheny P.B."/>
            <person name="Labbe J."/>
            <person name="Martin F.M."/>
        </authorList>
    </citation>
    <scope>NUCLEOTIDE SEQUENCE</scope>
    <source>
        <strain evidence="1">FP105234-sp</strain>
    </source>
</reference>
<dbReference type="Proteomes" id="UP000814033">
    <property type="component" value="Unassembled WGS sequence"/>
</dbReference>
<name>A0ACB8RMA9_9AGAM</name>
<evidence type="ECO:0000313" key="2">
    <source>
        <dbReference type="Proteomes" id="UP000814033"/>
    </source>
</evidence>
<evidence type="ECO:0000313" key="1">
    <source>
        <dbReference type="EMBL" id="KAI0044745.1"/>
    </source>
</evidence>
<sequence>MRRLFRNRLDVKNSVAIFRQLFLGPFAALATSLSHFIADRKLASFTTSNCRLYPFYLLVNFTAAIKRDGGAWRLTAERRPTGFHDRVMELFINGRKKCSSIHEYRVLAQDQGPDEYSEAQRERLTNASVDALGDIQDRDLRTKISPHARELREVGIAFMGDYCAIVARQLVRESKDDDWVLQAEYTAAMDESRRAAMYASRSGSPALPVGGSSSVGQPSSLSADEPGISLATKAPSPSAASPPSLSAAGPPSAIRPSSPSAAHPSGVRPPSPSSPHASPAPSTGSMVTPAAPRAPSHVRSKPSRSSSPAHSPSSEHPTPTVSLTATEGPTPAAHARSTDAATLVSRHQSPAAPRGPMSESSPALTSPSV</sequence>
<comment type="caution">
    <text evidence="1">The sequence shown here is derived from an EMBL/GenBank/DDBJ whole genome shotgun (WGS) entry which is preliminary data.</text>
</comment>
<keyword evidence="2" id="KW-1185">Reference proteome</keyword>
<organism evidence="1 2">
    <name type="scientific">Auriscalpium vulgare</name>
    <dbReference type="NCBI Taxonomy" id="40419"/>
    <lineage>
        <taxon>Eukaryota</taxon>
        <taxon>Fungi</taxon>
        <taxon>Dikarya</taxon>
        <taxon>Basidiomycota</taxon>
        <taxon>Agaricomycotina</taxon>
        <taxon>Agaricomycetes</taxon>
        <taxon>Russulales</taxon>
        <taxon>Auriscalpiaceae</taxon>
        <taxon>Auriscalpium</taxon>
    </lineage>
</organism>
<dbReference type="EMBL" id="MU275972">
    <property type="protein sequence ID" value="KAI0044745.1"/>
    <property type="molecule type" value="Genomic_DNA"/>
</dbReference>
<reference evidence="1" key="1">
    <citation type="submission" date="2021-02" db="EMBL/GenBank/DDBJ databases">
        <authorList>
            <consortium name="DOE Joint Genome Institute"/>
            <person name="Ahrendt S."/>
            <person name="Looney B.P."/>
            <person name="Miyauchi S."/>
            <person name="Morin E."/>
            <person name="Drula E."/>
            <person name="Courty P.E."/>
            <person name="Chicoki N."/>
            <person name="Fauchery L."/>
            <person name="Kohler A."/>
            <person name="Kuo A."/>
            <person name="Labutti K."/>
            <person name="Pangilinan J."/>
            <person name="Lipzen A."/>
            <person name="Riley R."/>
            <person name="Andreopoulos W."/>
            <person name="He G."/>
            <person name="Johnson J."/>
            <person name="Barry K.W."/>
            <person name="Grigoriev I.V."/>
            <person name="Nagy L."/>
            <person name="Hibbett D."/>
            <person name="Henrissat B."/>
            <person name="Matheny P.B."/>
            <person name="Labbe J."/>
            <person name="Martin F."/>
        </authorList>
    </citation>
    <scope>NUCLEOTIDE SEQUENCE</scope>
    <source>
        <strain evidence="1">FP105234-sp</strain>
    </source>
</reference>